<organism evidence="3 4">
    <name type="scientific">Candidatus Burkholderia verschuerenii</name>
    <dbReference type="NCBI Taxonomy" id="242163"/>
    <lineage>
        <taxon>Bacteria</taxon>
        <taxon>Pseudomonadati</taxon>
        <taxon>Pseudomonadota</taxon>
        <taxon>Betaproteobacteria</taxon>
        <taxon>Burkholderiales</taxon>
        <taxon>Burkholderiaceae</taxon>
        <taxon>Burkholderia</taxon>
    </lineage>
</organism>
<dbReference type="PANTHER" id="PTHR43364">
    <property type="entry name" value="NADH-SPECIFIC METHYLGLYOXAL REDUCTASE-RELATED"/>
    <property type="match status" value="1"/>
</dbReference>
<dbReference type="InterPro" id="IPR036812">
    <property type="entry name" value="NAD(P)_OxRdtase_dom_sf"/>
</dbReference>
<dbReference type="PRINTS" id="PR00069">
    <property type="entry name" value="ALDKETRDTASE"/>
</dbReference>
<evidence type="ECO:0000259" key="2">
    <source>
        <dbReference type="Pfam" id="PF00248"/>
    </source>
</evidence>
<dbReference type="PATRIC" id="fig|242163.4.peg.6797"/>
<dbReference type="Pfam" id="PF00248">
    <property type="entry name" value="Aldo_ket_red"/>
    <property type="match status" value="1"/>
</dbReference>
<dbReference type="InterPro" id="IPR050523">
    <property type="entry name" value="AKR_Detox_Biosynth"/>
</dbReference>
<evidence type="ECO:0000256" key="1">
    <source>
        <dbReference type="ARBA" id="ARBA00023002"/>
    </source>
</evidence>
<keyword evidence="1" id="KW-0560">Oxidoreductase</keyword>
<proteinExistence type="predicted"/>
<dbReference type="InterPro" id="IPR020471">
    <property type="entry name" value="AKR"/>
</dbReference>
<comment type="caution">
    <text evidence="3">The sequence shown here is derived from an EMBL/GenBank/DDBJ whole genome shotgun (WGS) entry which is preliminary data.</text>
</comment>
<keyword evidence="4" id="KW-1185">Reference proteome</keyword>
<dbReference type="Gene3D" id="3.20.20.100">
    <property type="entry name" value="NADP-dependent oxidoreductase domain"/>
    <property type="match status" value="1"/>
</dbReference>
<dbReference type="AlphaFoldDB" id="A0A0L0MHY2"/>
<gene>
    <name evidence="3" type="ORF">BVER_01527</name>
</gene>
<dbReference type="Proteomes" id="UP000036959">
    <property type="component" value="Unassembled WGS sequence"/>
</dbReference>
<accession>A0A0L0MHY2</accession>
<dbReference type="EMBL" id="LFJJ01000009">
    <property type="protein sequence ID" value="KND61928.1"/>
    <property type="molecule type" value="Genomic_DNA"/>
</dbReference>
<name>A0A0L0MHY2_9BURK</name>
<evidence type="ECO:0000313" key="3">
    <source>
        <dbReference type="EMBL" id="KND61928.1"/>
    </source>
</evidence>
<evidence type="ECO:0000313" key="4">
    <source>
        <dbReference type="Proteomes" id="UP000036959"/>
    </source>
</evidence>
<reference evidence="4" key="1">
    <citation type="submission" date="2015-06" db="EMBL/GenBank/DDBJ databases">
        <title>Comparative genomics of Burkholderia leaf nodule symbionts.</title>
        <authorList>
            <person name="Carlier A."/>
            <person name="Eberl L."/>
            <person name="Pinto-Carbo M."/>
        </authorList>
    </citation>
    <scope>NUCLEOTIDE SEQUENCE [LARGE SCALE GENOMIC DNA]</scope>
    <source>
        <strain evidence="4">UZHbot4</strain>
    </source>
</reference>
<feature type="domain" description="NADP-dependent oxidoreductase" evidence="2">
    <location>
        <begin position="2"/>
        <end position="92"/>
    </location>
</feature>
<protein>
    <submittedName>
        <fullName evidence="3">Putative oxidoreductase</fullName>
    </submittedName>
</protein>
<dbReference type="InterPro" id="IPR023210">
    <property type="entry name" value="NADP_OxRdtase_dom"/>
</dbReference>
<dbReference type="GO" id="GO:0005829">
    <property type="term" value="C:cytosol"/>
    <property type="evidence" value="ECO:0007669"/>
    <property type="project" value="TreeGrafter"/>
</dbReference>
<dbReference type="PANTHER" id="PTHR43364:SF4">
    <property type="entry name" value="NAD(P)-LINKED OXIDOREDUCTASE SUPERFAMILY PROTEIN"/>
    <property type="match status" value="1"/>
</dbReference>
<dbReference type="GO" id="GO:0016491">
    <property type="term" value="F:oxidoreductase activity"/>
    <property type="evidence" value="ECO:0007669"/>
    <property type="project" value="UniProtKB-KW"/>
</dbReference>
<dbReference type="SUPFAM" id="SSF51430">
    <property type="entry name" value="NAD(P)-linked oxidoreductase"/>
    <property type="match status" value="1"/>
</dbReference>
<sequence>MRDDVIIASKYSGGAAKEASLTKTGNSRKNIIYSVEQSLKRLKTEYIDLYWVHHADNVTPFEEILRGLDDLVRDGKILYAGVSNFPAWRVSRSCAACGNAWLDASGRRAIRVQPR</sequence>